<dbReference type="PANTHER" id="PTHR33908:SF11">
    <property type="entry name" value="MEMBRANE PROTEIN"/>
    <property type="match status" value="1"/>
</dbReference>
<evidence type="ECO:0000256" key="5">
    <source>
        <dbReference type="ARBA" id="ARBA00022692"/>
    </source>
</evidence>
<keyword evidence="7 8" id="KW-0472">Membrane</keyword>
<gene>
    <name evidence="10" type="ORF">MNBD_GAMMA22-2564</name>
</gene>
<feature type="transmembrane region" description="Helical" evidence="8">
    <location>
        <begin position="284"/>
        <end position="303"/>
    </location>
</feature>
<feature type="transmembrane region" description="Helical" evidence="8">
    <location>
        <begin position="108"/>
        <end position="128"/>
    </location>
</feature>
<feature type="transmembrane region" description="Helical" evidence="8">
    <location>
        <begin position="12"/>
        <end position="33"/>
    </location>
</feature>
<proteinExistence type="predicted"/>
<keyword evidence="4 10" id="KW-0808">Transferase</keyword>
<sequence length="503" mass="56988">MPSLKSLKQLSPIKSSIYLVLVITIIRLLVIGFPELTNDEAQYALYGYYLDWSYFDHPPLVGWLNSLVLLISDSDFVLRLWPILLSALSAFLIYRLSREIFPNLPERVAFYAVALFQIPVILQALGMVMLPDTPLIPVLLSIALVLFRVCREQSKYSWLGLGLLFGIAGLSKYTAITIVPSVILVIVLFQNSKIIFTPWPWLAIALAAIVVSPVLIWNVQHDWISIEYQLSHGIPDRSWQLKRMLESQLGQVIAFSPIIFIVGWLAMARAIFNSKIYADATTVFGIRYLSIFALPVLLLFGFNGGYEHSLLHWTAAAWAILIPVVAAQLYISWAAWGLRVITYLSIVYSVVLVLILHSLLVFNWLPFDKNKEKNKYPLYDIIGWQQVASRAVQLRTELIASTKNSNLKLFIGNWSMFSRLAWYARPVPVVITDRRQGQSDLWYGTAQMGDSGIVVVPPKYSDQAQVNGTAKFKSCHLIETVESKIRNKTAASYQLFYCKLYKG</sequence>
<feature type="transmembrane region" description="Helical" evidence="8">
    <location>
        <begin position="310"/>
        <end position="331"/>
    </location>
</feature>
<keyword evidence="6 8" id="KW-1133">Transmembrane helix</keyword>
<evidence type="ECO:0000313" key="10">
    <source>
        <dbReference type="EMBL" id="VAX01149.1"/>
    </source>
</evidence>
<feature type="domain" description="Glycosyltransferase RgtA/B/C/D-like" evidence="9">
    <location>
        <begin position="56"/>
        <end position="217"/>
    </location>
</feature>
<dbReference type="GO" id="GO:0016763">
    <property type="term" value="F:pentosyltransferase activity"/>
    <property type="evidence" value="ECO:0007669"/>
    <property type="project" value="TreeGrafter"/>
</dbReference>
<dbReference type="EMBL" id="UOFS01000047">
    <property type="protein sequence ID" value="VAX01149.1"/>
    <property type="molecule type" value="Genomic_DNA"/>
</dbReference>
<feature type="transmembrane region" description="Helical" evidence="8">
    <location>
        <begin position="252"/>
        <end position="272"/>
    </location>
</feature>
<evidence type="ECO:0000256" key="3">
    <source>
        <dbReference type="ARBA" id="ARBA00022676"/>
    </source>
</evidence>
<evidence type="ECO:0000256" key="4">
    <source>
        <dbReference type="ARBA" id="ARBA00022679"/>
    </source>
</evidence>
<comment type="subcellular location">
    <subcellularLocation>
        <location evidence="1">Cell membrane</location>
        <topology evidence="1">Multi-pass membrane protein</topology>
    </subcellularLocation>
</comment>
<evidence type="ECO:0000256" key="6">
    <source>
        <dbReference type="ARBA" id="ARBA00022989"/>
    </source>
</evidence>
<evidence type="ECO:0000256" key="1">
    <source>
        <dbReference type="ARBA" id="ARBA00004651"/>
    </source>
</evidence>
<feature type="transmembrane region" description="Helical" evidence="8">
    <location>
        <begin position="162"/>
        <end position="189"/>
    </location>
</feature>
<keyword evidence="5 8" id="KW-0812">Transmembrane</keyword>
<dbReference type="GO" id="GO:0005886">
    <property type="term" value="C:plasma membrane"/>
    <property type="evidence" value="ECO:0007669"/>
    <property type="project" value="UniProtKB-SubCell"/>
</dbReference>
<dbReference type="InterPro" id="IPR038731">
    <property type="entry name" value="RgtA/B/C-like"/>
</dbReference>
<dbReference type="Pfam" id="PF13231">
    <property type="entry name" value="PMT_2"/>
    <property type="match status" value="1"/>
</dbReference>
<evidence type="ECO:0000256" key="2">
    <source>
        <dbReference type="ARBA" id="ARBA00022475"/>
    </source>
</evidence>
<name>A0A3B1A5W8_9ZZZZ</name>
<dbReference type="PANTHER" id="PTHR33908">
    <property type="entry name" value="MANNOSYLTRANSFERASE YKCB-RELATED"/>
    <property type="match status" value="1"/>
</dbReference>
<accession>A0A3B1A5W8</accession>
<keyword evidence="2" id="KW-1003">Cell membrane</keyword>
<feature type="transmembrane region" description="Helical" evidence="8">
    <location>
        <begin position="76"/>
        <end position="96"/>
    </location>
</feature>
<reference evidence="10" key="1">
    <citation type="submission" date="2018-06" db="EMBL/GenBank/DDBJ databases">
        <authorList>
            <person name="Zhirakovskaya E."/>
        </authorList>
    </citation>
    <scope>NUCLEOTIDE SEQUENCE</scope>
</reference>
<organism evidence="10">
    <name type="scientific">hydrothermal vent metagenome</name>
    <dbReference type="NCBI Taxonomy" id="652676"/>
    <lineage>
        <taxon>unclassified sequences</taxon>
        <taxon>metagenomes</taxon>
        <taxon>ecological metagenomes</taxon>
    </lineage>
</organism>
<dbReference type="InterPro" id="IPR050297">
    <property type="entry name" value="LipidA_mod_glycosyltrf_83"/>
</dbReference>
<keyword evidence="3" id="KW-0328">Glycosyltransferase</keyword>
<evidence type="ECO:0000259" key="9">
    <source>
        <dbReference type="Pfam" id="PF13231"/>
    </source>
</evidence>
<protein>
    <submittedName>
        <fullName evidence="10">4-amino-4-deoxy-L-arabinose transferase and related glycosyltransferases of PMT family</fullName>
    </submittedName>
</protein>
<dbReference type="GO" id="GO:0008610">
    <property type="term" value="P:lipid biosynthetic process"/>
    <property type="evidence" value="ECO:0007669"/>
    <property type="project" value="UniProtKB-ARBA"/>
</dbReference>
<feature type="transmembrane region" description="Helical" evidence="8">
    <location>
        <begin position="343"/>
        <end position="365"/>
    </location>
</feature>
<dbReference type="AlphaFoldDB" id="A0A3B1A5W8"/>
<feature type="transmembrane region" description="Helical" evidence="8">
    <location>
        <begin position="201"/>
        <end position="219"/>
    </location>
</feature>
<evidence type="ECO:0000256" key="7">
    <source>
        <dbReference type="ARBA" id="ARBA00023136"/>
    </source>
</evidence>
<evidence type="ECO:0000256" key="8">
    <source>
        <dbReference type="SAM" id="Phobius"/>
    </source>
</evidence>